<dbReference type="EMBL" id="FNHB01000010">
    <property type="protein sequence ID" value="SDN00321.1"/>
    <property type="molecule type" value="Genomic_DNA"/>
</dbReference>
<dbReference type="RefSeq" id="WP_092074526.1">
    <property type="nucleotide sequence ID" value="NZ_FNHB01000010.1"/>
</dbReference>
<keyword evidence="2" id="KW-1185">Reference proteome</keyword>
<accession>A0A1G9XV09</accession>
<proteinExistence type="predicted"/>
<protein>
    <recommendedName>
        <fullName evidence="3">DUF370 domain-containing protein</fullName>
    </recommendedName>
</protein>
<organism evidence="1 2">
    <name type="scientific">Dendrosporobacter quercicolus</name>
    <dbReference type="NCBI Taxonomy" id="146817"/>
    <lineage>
        <taxon>Bacteria</taxon>
        <taxon>Bacillati</taxon>
        <taxon>Bacillota</taxon>
        <taxon>Negativicutes</taxon>
        <taxon>Selenomonadales</taxon>
        <taxon>Sporomusaceae</taxon>
        <taxon>Dendrosporobacter</taxon>
    </lineage>
</organism>
<reference evidence="1 2" key="1">
    <citation type="submission" date="2016-10" db="EMBL/GenBank/DDBJ databases">
        <authorList>
            <person name="de Groot N.N."/>
        </authorList>
    </citation>
    <scope>NUCLEOTIDE SEQUENCE [LARGE SCALE GENOMIC DNA]</scope>
    <source>
        <strain evidence="1 2">DSM 1736</strain>
    </source>
</reference>
<gene>
    <name evidence="1" type="ORF">SAMN04488502_11048</name>
</gene>
<dbReference type="AlphaFoldDB" id="A0A1G9XV09"/>
<sequence>MFLHLGSDIVVALRDVIAINDLKSFRSGINKDFIKNMREKNLIVDISPDHAKSFVVTDKKIYLSAISSMTLKKRAGTVYYGEEEM</sequence>
<evidence type="ECO:0008006" key="3">
    <source>
        <dbReference type="Google" id="ProtNLM"/>
    </source>
</evidence>
<evidence type="ECO:0000313" key="2">
    <source>
        <dbReference type="Proteomes" id="UP000214880"/>
    </source>
</evidence>
<evidence type="ECO:0000313" key="1">
    <source>
        <dbReference type="EMBL" id="SDN00321.1"/>
    </source>
</evidence>
<dbReference type="InterPro" id="IPR007169">
    <property type="entry name" value="RemA-like"/>
</dbReference>
<dbReference type="NCBIfam" id="NF046065">
    <property type="entry name" value="MtxRegRemB"/>
    <property type="match status" value="1"/>
</dbReference>
<name>A0A1G9XV09_9FIRM</name>
<dbReference type="Pfam" id="PF04025">
    <property type="entry name" value="RemA-like"/>
    <property type="match status" value="1"/>
</dbReference>
<dbReference type="STRING" id="146817.SAMN04488502_11048"/>
<dbReference type="OrthoDB" id="9811390at2"/>
<dbReference type="Proteomes" id="UP000214880">
    <property type="component" value="Unassembled WGS sequence"/>
</dbReference>